<name>A0A8H7HJR9_9AGAM</name>
<protein>
    <submittedName>
        <fullName evidence="2">Carbohydrate-binding module family 13 protein</fullName>
    </submittedName>
</protein>
<proteinExistence type="predicted"/>
<dbReference type="PROSITE" id="PS50231">
    <property type="entry name" value="RICIN_B_LECTIN"/>
    <property type="match status" value="1"/>
</dbReference>
<dbReference type="SUPFAM" id="SSF50370">
    <property type="entry name" value="Ricin B-like lectins"/>
    <property type="match status" value="2"/>
</dbReference>
<dbReference type="Pfam" id="PF14200">
    <property type="entry name" value="RicinB_lectin_2"/>
    <property type="match status" value="1"/>
</dbReference>
<accession>A0A8H7HJR9</accession>
<organism evidence="2 3">
    <name type="scientific">Rhizoctonia solani</name>
    <dbReference type="NCBI Taxonomy" id="456999"/>
    <lineage>
        <taxon>Eukaryota</taxon>
        <taxon>Fungi</taxon>
        <taxon>Dikarya</taxon>
        <taxon>Basidiomycota</taxon>
        <taxon>Agaricomycotina</taxon>
        <taxon>Agaricomycetes</taxon>
        <taxon>Cantharellales</taxon>
        <taxon>Ceratobasidiaceae</taxon>
        <taxon>Rhizoctonia</taxon>
    </lineage>
</organism>
<gene>
    <name evidence="2" type="ORF">RHS03_08745</name>
</gene>
<feature type="non-terminal residue" evidence="2">
    <location>
        <position position="416"/>
    </location>
</feature>
<dbReference type="InterPro" id="IPR035992">
    <property type="entry name" value="Ricin_B-like_lectins"/>
</dbReference>
<dbReference type="AlphaFoldDB" id="A0A8H7HJR9"/>
<reference evidence="2" key="1">
    <citation type="submission" date="2020-09" db="EMBL/GenBank/DDBJ databases">
        <title>Comparative genome analyses of four rice-infecting Rhizoctonia solani isolates reveal extensive enrichment of homogalacturonan modification genes.</title>
        <authorList>
            <person name="Lee D.-Y."/>
            <person name="Jeon J."/>
            <person name="Kim K.-T."/>
            <person name="Cheong K."/>
            <person name="Song H."/>
            <person name="Choi G."/>
            <person name="Ko J."/>
            <person name="Opiyo S.O."/>
            <person name="Zuo S."/>
            <person name="Madhav S."/>
            <person name="Lee Y.-H."/>
            <person name="Wang G.-L."/>
        </authorList>
    </citation>
    <scope>NUCLEOTIDE SEQUENCE</scope>
    <source>
        <strain evidence="2">AG1-IA WGL</strain>
    </source>
</reference>
<dbReference type="OrthoDB" id="3265126at2759"/>
<feature type="domain" description="Ricin B lectin" evidence="1">
    <location>
        <begin position="29"/>
        <end position="115"/>
    </location>
</feature>
<dbReference type="InterPro" id="IPR000772">
    <property type="entry name" value="Ricin_B_lectin"/>
</dbReference>
<comment type="caution">
    <text evidence="2">The sequence shown here is derived from an EMBL/GenBank/DDBJ whole genome shotgun (WGS) entry which is preliminary data.</text>
</comment>
<evidence type="ECO:0000313" key="3">
    <source>
        <dbReference type="Proteomes" id="UP000602905"/>
    </source>
</evidence>
<evidence type="ECO:0000259" key="1">
    <source>
        <dbReference type="Pfam" id="PF14200"/>
    </source>
</evidence>
<evidence type="ECO:0000313" key="2">
    <source>
        <dbReference type="EMBL" id="KAF8691610.1"/>
    </source>
</evidence>
<dbReference type="Gene3D" id="2.80.10.50">
    <property type="match status" value="2"/>
</dbReference>
<dbReference type="CDD" id="cd23455">
    <property type="entry name" value="beta-trefoil_Ricin_RSA"/>
    <property type="match status" value="1"/>
</dbReference>
<dbReference type="EMBL" id="JACYCD010000559">
    <property type="protein sequence ID" value="KAF8691610.1"/>
    <property type="molecule type" value="Genomic_DNA"/>
</dbReference>
<dbReference type="Proteomes" id="UP000602905">
    <property type="component" value="Unassembled WGS sequence"/>
</dbReference>
<sequence length="416" mass="48083">MDLDLSDSKGDHYGNGYKVWSRRLHGRENQQWLFNHKKTGGWTVKNVASHTYLGFATKQQPEHTKQLVCSVERPEYNITGNKWDGYVIRTRSPDPKIVIDLANGDEKDGTTILFWFDNGGHNQKWLIMPLFYREQLFNNFIHSEQAMGIIMRILNVKTGLMFDGGDPNDWLYGWTWRGYTQRHDWLIKRGKTGFLIQEHQTKKYLKVTEDNWLKLSVDDGTEFLFDGDEDHGFFILLADDLNRAVELQGGSAKDGTWVQVACARRHRSQARLVASYSSTERHPPCFDGHRLLALVLPVTCLQELLQPKTARRPSRLVVSPQGMWWLIPTHEDEQPCLPARVYYAVSQPFSYYIAWFVDTLHNVSNMIVSMPGIEFSEMSKELMVLTNRRCICVETLEALHEVRSPTTLNLGSTLMR</sequence>